<dbReference type="Proteomes" id="UP000275395">
    <property type="component" value="Unassembled WGS sequence"/>
</dbReference>
<feature type="domain" description="HTH tetR-type" evidence="3">
    <location>
        <begin position="10"/>
        <end position="69"/>
    </location>
</feature>
<dbReference type="Gene3D" id="1.10.357.10">
    <property type="entry name" value="Tetracycline Repressor, domain 2"/>
    <property type="match status" value="1"/>
</dbReference>
<accession>A0A3L6ZLA4</accession>
<gene>
    <name evidence="4" type="ORF">D9V30_10675</name>
</gene>
<name>A0A3L6ZLA4_9MICO</name>
<dbReference type="EMBL" id="RCUW01000009">
    <property type="protein sequence ID" value="RLP68435.1"/>
    <property type="molecule type" value="Genomic_DNA"/>
</dbReference>
<dbReference type="PANTHER" id="PTHR30055:SF209">
    <property type="entry name" value="POSSIBLE TRANSCRIPTIONAL REGULATORY PROTEIN (PROBABLY TETR-FAMILY)"/>
    <property type="match status" value="1"/>
</dbReference>
<dbReference type="InterPro" id="IPR050109">
    <property type="entry name" value="HTH-type_TetR-like_transc_reg"/>
</dbReference>
<evidence type="ECO:0000256" key="2">
    <source>
        <dbReference type="PROSITE-ProRule" id="PRU00335"/>
    </source>
</evidence>
<dbReference type="RefSeq" id="WP_121657653.1">
    <property type="nucleotide sequence ID" value="NZ_JBQDRQ010000015.1"/>
</dbReference>
<comment type="caution">
    <text evidence="4">The sequence shown here is derived from an EMBL/GenBank/DDBJ whole genome shotgun (WGS) entry which is preliminary data.</text>
</comment>
<protein>
    <submittedName>
        <fullName evidence="4">TetR/AcrR family transcriptional regulator</fullName>
    </submittedName>
</protein>
<evidence type="ECO:0000256" key="1">
    <source>
        <dbReference type="ARBA" id="ARBA00023125"/>
    </source>
</evidence>
<reference evidence="4 5" key="1">
    <citation type="submission" date="2018-10" db="EMBL/GenBank/DDBJ databases">
        <authorList>
            <person name="Li J."/>
        </authorList>
    </citation>
    <scope>NUCLEOTIDE SEQUENCE [LARGE SCALE GENOMIC DNA]</scope>
    <source>
        <strain evidence="4 5">JCM 30549</strain>
    </source>
</reference>
<dbReference type="SUPFAM" id="SSF46689">
    <property type="entry name" value="Homeodomain-like"/>
    <property type="match status" value="1"/>
</dbReference>
<proteinExistence type="predicted"/>
<dbReference type="GO" id="GO:0000976">
    <property type="term" value="F:transcription cis-regulatory region binding"/>
    <property type="evidence" value="ECO:0007669"/>
    <property type="project" value="TreeGrafter"/>
</dbReference>
<dbReference type="GO" id="GO:0003700">
    <property type="term" value="F:DNA-binding transcription factor activity"/>
    <property type="evidence" value="ECO:0007669"/>
    <property type="project" value="TreeGrafter"/>
</dbReference>
<evidence type="ECO:0000313" key="5">
    <source>
        <dbReference type="Proteomes" id="UP000275395"/>
    </source>
</evidence>
<dbReference type="PROSITE" id="PS50977">
    <property type="entry name" value="HTH_TETR_2"/>
    <property type="match status" value="1"/>
</dbReference>
<dbReference type="InterPro" id="IPR001647">
    <property type="entry name" value="HTH_TetR"/>
</dbReference>
<dbReference type="PANTHER" id="PTHR30055">
    <property type="entry name" value="HTH-TYPE TRANSCRIPTIONAL REGULATOR RUTR"/>
    <property type="match status" value="1"/>
</dbReference>
<feature type="DNA-binding region" description="H-T-H motif" evidence="2">
    <location>
        <begin position="32"/>
        <end position="51"/>
    </location>
</feature>
<keyword evidence="1 2" id="KW-0238">DNA-binding</keyword>
<dbReference type="Pfam" id="PF00440">
    <property type="entry name" value="TetR_N"/>
    <property type="match status" value="1"/>
</dbReference>
<evidence type="ECO:0000313" key="4">
    <source>
        <dbReference type="EMBL" id="RLP68435.1"/>
    </source>
</evidence>
<dbReference type="InterPro" id="IPR009057">
    <property type="entry name" value="Homeodomain-like_sf"/>
</dbReference>
<organism evidence="4 5">
    <name type="scientific">Mycetocola reblochoni</name>
    <dbReference type="NCBI Taxonomy" id="331618"/>
    <lineage>
        <taxon>Bacteria</taxon>
        <taxon>Bacillati</taxon>
        <taxon>Actinomycetota</taxon>
        <taxon>Actinomycetes</taxon>
        <taxon>Micrococcales</taxon>
        <taxon>Microbacteriaceae</taxon>
        <taxon>Mycetocola</taxon>
    </lineage>
</organism>
<evidence type="ECO:0000259" key="3">
    <source>
        <dbReference type="PROSITE" id="PS50977"/>
    </source>
</evidence>
<dbReference type="AlphaFoldDB" id="A0A3L6ZLA4"/>
<sequence length="199" mass="22519">MASKPRKDVVKNDRRILRAAGDLIRIDPDNLTIAAVAERAGLSVPTVYRYYSSAEVLRGRYMAEVDQQIRDYSHECDTAGTALFDDVLSEWGRIIEVYGPGLVQLRSRSGFLARLNGGDPTMQMLREAWERPIRRVLRANDIDGSYFEGALFLLNMMFDPRELLDLTARGNSMEQTIGIMKTAYLGAIRAWRDQDTPTV</sequence>